<evidence type="ECO:0000313" key="1">
    <source>
        <dbReference type="EMBL" id="CDN40165.1"/>
    </source>
</evidence>
<dbReference type="Pfam" id="PF06953">
    <property type="entry name" value="ArsD"/>
    <property type="match status" value="1"/>
</dbReference>
<keyword evidence="2" id="KW-1185">Reference proteome</keyword>
<reference evidence="1 2" key="1">
    <citation type="journal article" date="2015" name="Clin. Infect. Dis.">
        <title>Genomic Investigations unmask Mycoplasma amphoriforme, a new respiratory pathogen.</title>
        <authorList>
            <person name="Gillespie S.H."/>
            <person name="Ling C.L."/>
            <person name="Oravcova K."/>
            <person name="Pinheiro M."/>
            <person name="Wells L."/>
            <person name="Bryant J.M."/>
            <person name="McHugh T.D."/>
            <person name="Bebear C."/>
            <person name="Webster D."/>
            <person name="Harris S.R."/>
            <person name="Seth-Smith H.M."/>
            <person name="Thomson N.R."/>
        </authorList>
    </citation>
    <scope>NUCLEOTIDE SEQUENCE [LARGE SCALE GENOMIC DNA]</scope>
    <source>
        <strain evidence="1 2">A39</strain>
    </source>
</reference>
<organism evidence="1 2">
    <name type="scientific">Mycoplasma amphoriforme A39</name>
    <dbReference type="NCBI Taxonomy" id="572419"/>
    <lineage>
        <taxon>Bacteria</taxon>
        <taxon>Bacillati</taxon>
        <taxon>Mycoplasmatota</taxon>
        <taxon>Mollicutes</taxon>
        <taxon>Mycoplasmataceae</taxon>
        <taxon>Mycoplasma</taxon>
    </lineage>
</organism>
<dbReference type="GO" id="GO:0046685">
    <property type="term" value="P:response to arsenic-containing substance"/>
    <property type="evidence" value="ECO:0007669"/>
    <property type="project" value="InterPro"/>
</dbReference>
<sequence>MLYLMNLLKIWKIANVVLNRYNWIRFTKVITMKKIELYEPFLAKDNQGLAKLTDEQKATYSALFSYLKANSARWIAQRYNLGNHPEMFAKNPKIAELFNGDSHNLPLYLIDDKLVSKGTYLSLHELKTLYDLNAEDIEIIFKNAKKIIAEWNDHTSDHLQDCSCV</sequence>
<dbReference type="Proteomes" id="UP000261764">
    <property type="component" value="Chromosome I"/>
</dbReference>
<gene>
    <name evidence="1" type="ORF">MAMA39_00390</name>
</gene>
<proteinExistence type="predicted"/>
<evidence type="ECO:0000313" key="2">
    <source>
        <dbReference type="Proteomes" id="UP000261764"/>
    </source>
</evidence>
<dbReference type="GO" id="GO:0045892">
    <property type="term" value="P:negative regulation of DNA-templated transcription"/>
    <property type="evidence" value="ECO:0007669"/>
    <property type="project" value="InterPro"/>
</dbReference>
<dbReference type="AlphaFoldDB" id="A0A292IHK4"/>
<dbReference type="GO" id="GO:0003677">
    <property type="term" value="F:DNA binding"/>
    <property type="evidence" value="ECO:0007669"/>
    <property type="project" value="InterPro"/>
</dbReference>
<accession>A0A292IHK4</accession>
<dbReference type="KEGG" id="mamp:MAMA39_00390"/>
<name>A0A292IHK4_9MOLU</name>
<dbReference type="InterPro" id="IPR010712">
    <property type="entry name" value="Arsenical-R_ArsD"/>
</dbReference>
<protein>
    <submittedName>
        <fullName evidence="1">Uncharacterized protein</fullName>
    </submittedName>
</protein>
<dbReference type="EMBL" id="HG937516">
    <property type="protein sequence ID" value="CDN40165.1"/>
    <property type="molecule type" value="Genomic_DNA"/>
</dbReference>
<dbReference type="Gene3D" id="3.40.30.10">
    <property type="entry name" value="Glutaredoxin"/>
    <property type="match status" value="1"/>
</dbReference>